<dbReference type="KEGG" id="egl:EGR_01933"/>
<dbReference type="InterPro" id="IPR036423">
    <property type="entry name" value="SOD-like_Cu/Zn_dom_sf"/>
</dbReference>
<evidence type="ECO:0000259" key="8">
    <source>
        <dbReference type="Pfam" id="PF00080"/>
    </source>
</evidence>
<name>W6V988_ECHGR</name>
<evidence type="ECO:0000313" key="9">
    <source>
        <dbReference type="EMBL" id="EUB63129.1"/>
    </source>
</evidence>
<protein>
    <recommendedName>
        <fullName evidence="7">Superoxide dismutase [Cu-Zn]</fullName>
        <ecNumber evidence="7">1.15.1.1</ecNumber>
    </recommendedName>
</protein>
<evidence type="ECO:0000256" key="6">
    <source>
        <dbReference type="ARBA" id="ARBA00023008"/>
    </source>
</evidence>
<dbReference type="PANTHER" id="PTHR10003">
    <property type="entry name" value="SUPEROXIDE DISMUTASE CU-ZN -RELATED"/>
    <property type="match status" value="1"/>
</dbReference>
<organism evidence="9 10">
    <name type="scientific">Echinococcus granulosus</name>
    <name type="common">Hydatid tapeworm</name>
    <dbReference type="NCBI Taxonomy" id="6210"/>
    <lineage>
        <taxon>Eukaryota</taxon>
        <taxon>Metazoa</taxon>
        <taxon>Spiralia</taxon>
        <taxon>Lophotrochozoa</taxon>
        <taxon>Platyhelminthes</taxon>
        <taxon>Cestoda</taxon>
        <taxon>Eucestoda</taxon>
        <taxon>Cyclophyllidea</taxon>
        <taxon>Taeniidae</taxon>
        <taxon>Echinococcus</taxon>
        <taxon>Echinococcus granulosus group</taxon>
    </lineage>
</organism>
<proteinExistence type="inferred from homology"/>
<evidence type="ECO:0000256" key="2">
    <source>
        <dbReference type="ARBA" id="ARBA00022723"/>
    </source>
</evidence>
<comment type="caution">
    <text evidence="9">The sequence shown here is derived from an EMBL/GenBank/DDBJ whole genome shotgun (WGS) entry which is preliminary data.</text>
</comment>
<dbReference type="EMBL" id="APAU02000008">
    <property type="protein sequence ID" value="EUB63129.1"/>
    <property type="molecule type" value="Genomic_DNA"/>
</dbReference>
<dbReference type="GO" id="GO:0004784">
    <property type="term" value="F:superoxide dismutase activity"/>
    <property type="evidence" value="ECO:0007669"/>
    <property type="project" value="UniProtKB-EC"/>
</dbReference>
<dbReference type="OrthoDB" id="2015551at2759"/>
<dbReference type="OMA" id="AQRGFHI"/>
<dbReference type="RefSeq" id="XP_024354325.1">
    <property type="nucleotide sequence ID" value="XM_024491182.1"/>
</dbReference>
<dbReference type="GO" id="GO:0005507">
    <property type="term" value="F:copper ion binding"/>
    <property type="evidence" value="ECO:0007669"/>
    <property type="project" value="InterPro"/>
</dbReference>
<keyword evidence="5 7" id="KW-0560">Oxidoreductase</keyword>
<dbReference type="CTD" id="36337648"/>
<dbReference type="GeneID" id="36337648"/>
<keyword evidence="3 7" id="KW-0862">Zinc</keyword>
<evidence type="ECO:0000313" key="10">
    <source>
        <dbReference type="Proteomes" id="UP000019149"/>
    </source>
</evidence>
<comment type="catalytic activity">
    <reaction evidence="7">
        <text>2 superoxide + 2 H(+) = H2O2 + O2</text>
        <dbReference type="Rhea" id="RHEA:20696"/>
        <dbReference type="ChEBI" id="CHEBI:15378"/>
        <dbReference type="ChEBI" id="CHEBI:15379"/>
        <dbReference type="ChEBI" id="CHEBI:16240"/>
        <dbReference type="ChEBI" id="CHEBI:18421"/>
        <dbReference type="EC" id="1.15.1.1"/>
    </reaction>
</comment>
<keyword evidence="6 7" id="KW-0186">Copper</keyword>
<dbReference type="PRINTS" id="PR00068">
    <property type="entry name" value="CUZNDISMTASE"/>
</dbReference>
<dbReference type="CDD" id="cd00305">
    <property type="entry name" value="Cu-Zn_Superoxide_Dismutase"/>
    <property type="match status" value="1"/>
</dbReference>
<accession>W6V988</accession>
<dbReference type="Proteomes" id="UP000019149">
    <property type="component" value="Unassembled WGS sequence"/>
</dbReference>
<reference evidence="9 10" key="1">
    <citation type="journal article" date="2013" name="Nat. Genet.">
        <title>The genome of the hydatid tapeworm Echinococcus granulosus.</title>
        <authorList>
            <person name="Zheng H."/>
            <person name="Zhang W."/>
            <person name="Zhang L."/>
            <person name="Zhang Z."/>
            <person name="Li J."/>
            <person name="Lu G."/>
            <person name="Zhu Y."/>
            <person name="Wang Y."/>
            <person name="Huang Y."/>
            <person name="Liu J."/>
            <person name="Kang H."/>
            <person name="Chen J."/>
            <person name="Wang L."/>
            <person name="Chen A."/>
            <person name="Yu S."/>
            <person name="Gao Z."/>
            <person name="Jin L."/>
            <person name="Gu W."/>
            <person name="Wang Z."/>
            <person name="Zhao L."/>
            <person name="Shi B."/>
            <person name="Wen H."/>
            <person name="Lin R."/>
            <person name="Jones M.K."/>
            <person name="Brejova B."/>
            <person name="Vinar T."/>
            <person name="Zhao G."/>
            <person name="McManus D.P."/>
            <person name="Chen Z."/>
            <person name="Zhou Y."/>
            <person name="Wang S."/>
        </authorList>
    </citation>
    <scope>NUCLEOTIDE SEQUENCE [LARGE SCALE GENOMIC DNA]</scope>
</reference>
<dbReference type="Gene3D" id="2.60.40.200">
    <property type="entry name" value="Superoxide dismutase, copper/zinc binding domain"/>
    <property type="match status" value="1"/>
</dbReference>
<dbReference type="SUPFAM" id="SSF49329">
    <property type="entry name" value="Cu,Zn superoxide dismutase-like"/>
    <property type="match status" value="1"/>
</dbReference>
<keyword evidence="2 7" id="KW-0479">Metal-binding</keyword>
<comment type="cofactor">
    <cofactor evidence="7">
        <name>Zn(2+)</name>
        <dbReference type="ChEBI" id="CHEBI:29105"/>
    </cofactor>
    <text evidence="7">Binds 1 zinc ion per subunit.</text>
</comment>
<keyword evidence="4" id="KW-0049">Antioxidant</keyword>
<sequence length="177" mass="18527">MDQNSHIKQNQQGSRRIRVLFSSFAMKAVCVMRGEEGVKGVVYFTQVGDSVKIHAEFEGLKPGKHGFHVHEFGDTTNGCTSAGAHFNPHGKNHGAPDAAERHVGDLGNVVAGADGKATLDLTDKVISLSGEHSVIGRSLVVHVDPDDLGLGGHELSLVTGNAGARVACGIIGIAKSE</sequence>
<evidence type="ECO:0000256" key="7">
    <source>
        <dbReference type="RuleBase" id="RU000393"/>
    </source>
</evidence>
<evidence type="ECO:0000256" key="5">
    <source>
        <dbReference type="ARBA" id="ARBA00023002"/>
    </source>
</evidence>
<gene>
    <name evidence="9" type="ORF">EGR_01933</name>
</gene>
<dbReference type="InterPro" id="IPR024134">
    <property type="entry name" value="SOD_Cu/Zn_/chaperone"/>
</dbReference>
<comment type="cofactor">
    <cofactor evidence="7">
        <name>Cu cation</name>
        <dbReference type="ChEBI" id="CHEBI:23378"/>
    </cofactor>
    <text evidence="7">Binds 1 copper ion per subunit.</text>
</comment>
<comment type="function">
    <text evidence="7">Destroys radicals which are normally produced within the cells and which are toxic to biological systems.</text>
</comment>
<dbReference type="AlphaFoldDB" id="W6V988"/>
<dbReference type="EC" id="1.15.1.1" evidence="7"/>
<dbReference type="InterPro" id="IPR018152">
    <property type="entry name" value="SOD_Cu/Zn_BS"/>
</dbReference>
<dbReference type="PROSITE" id="PS00332">
    <property type="entry name" value="SOD_CU_ZN_2"/>
    <property type="match status" value="1"/>
</dbReference>
<dbReference type="InterPro" id="IPR001424">
    <property type="entry name" value="SOD_Cu_Zn_dom"/>
</dbReference>
<evidence type="ECO:0000256" key="3">
    <source>
        <dbReference type="ARBA" id="ARBA00022833"/>
    </source>
</evidence>
<dbReference type="STRING" id="6210.W6V988"/>
<comment type="similarity">
    <text evidence="1 7">Belongs to the Cu-Zn superoxide dismutase family.</text>
</comment>
<keyword evidence="10" id="KW-1185">Reference proteome</keyword>
<evidence type="ECO:0000256" key="1">
    <source>
        <dbReference type="ARBA" id="ARBA00010457"/>
    </source>
</evidence>
<dbReference type="SMR" id="W6V988"/>
<dbReference type="Pfam" id="PF00080">
    <property type="entry name" value="Sod_Cu"/>
    <property type="match status" value="1"/>
</dbReference>
<dbReference type="FunFam" id="2.60.40.200:FF:000001">
    <property type="entry name" value="Superoxide dismutase [Cu-Zn]"/>
    <property type="match status" value="1"/>
</dbReference>
<evidence type="ECO:0000256" key="4">
    <source>
        <dbReference type="ARBA" id="ARBA00022862"/>
    </source>
</evidence>
<feature type="domain" description="Superoxide dismutase copper/zinc binding" evidence="8">
    <location>
        <begin position="38"/>
        <end position="171"/>
    </location>
</feature>
<dbReference type="PROSITE" id="PS00087">
    <property type="entry name" value="SOD_CU_ZN_1"/>
    <property type="match status" value="1"/>
</dbReference>